<dbReference type="InterPro" id="IPR006342">
    <property type="entry name" value="FkbM_mtfrase"/>
</dbReference>
<protein>
    <recommendedName>
        <fullName evidence="2">Methyltransferase FkbM domain-containing protein</fullName>
    </recommendedName>
</protein>
<dbReference type="InterPro" id="IPR029063">
    <property type="entry name" value="SAM-dependent_MTases_sf"/>
</dbReference>
<dbReference type="Gene3D" id="3.40.50.150">
    <property type="entry name" value="Vaccinia Virus protein VP39"/>
    <property type="match status" value="1"/>
</dbReference>
<dbReference type="PANTHER" id="PTHR48050">
    <property type="entry name" value="STEROL 3-BETA-GLUCOSYLTRANSFERASE"/>
    <property type="match status" value="1"/>
</dbReference>
<dbReference type="AlphaFoldDB" id="A0A8J6C7H2"/>
<comment type="caution">
    <text evidence="3">The sequence shown here is derived from an EMBL/GenBank/DDBJ whole genome shotgun (WGS) entry which is preliminary data.</text>
</comment>
<evidence type="ECO:0000259" key="2">
    <source>
        <dbReference type="Pfam" id="PF05050"/>
    </source>
</evidence>
<reference evidence="3" key="1">
    <citation type="submission" date="2021-05" db="EMBL/GenBank/DDBJ databases">
        <title>The genome of the haptophyte Pavlova lutheri (Diacronema luteri, Pavlovales) - a model for lipid biosynthesis in eukaryotic algae.</title>
        <authorList>
            <person name="Hulatt C.J."/>
            <person name="Posewitz M.C."/>
        </authorList>
    </citation>
    <scope>NUCLEOTIDE SEQUENCE</scope>
    <source>
        <strain evidence="3">NIVA-4/92</strain>
    </source>
</reference>
<proteinExistence type="predicted"/>
<dbReference type="OMA" id="GARCACE"/>
<gene>
    <name evidence="3" type="ORF">KFE25_014363</name>
</gene>
<accession>A0A8J6C7H2</accession>
<dbReference type="SUPFAM" id="SSF53756">
    <property type="entry name" value="UDP-Glycosyltransferase/glycogen phosphorylase"/>
    <property type="match status" value="1"/>
</dbReference>
<feature type="region of interest" description="Disordered" evidence="1">
    <location>
        <begin position="893"/>
        <end position="920"/>
    </location>
</feature>
<dbReference type="Pfam" id="PF05050">
    <property type="entry name" value="Methyltransf_21"/>
    <property type="match status" value="1"/>
</dbReference>
<dbReference type="NCBIfam" id="TIGR01444">
    <property type="entry name" value="fkbM_fam"/>
    <property type="match status" value="1"/>
</dbReference>
<evidence type="ECO:0000313" key="3">
    <source>
        <dbReference type="EMBL" id="KAG8459800.1"/>
    </source>
</evidence>
<feature type="region of interest" description="Disordered" evidence="1">
    <location>
        <begin position="250"/>
        <end position="283"/>
    </location>
</feature>
<feature type="domain" description="Methyltransferase FkbM" evidence="2">
    <location>
        <begin position="682"/>
        <end position="844"/>
    </location>
</feature>
<keyword evidence="4" id="KW-1185">Reference proteome</keyword>
<evidence type="ECO:0000256" key="1">
    <source>
        <dbReference type="SAM" id="MobiDB-lite"/>
    </source>
</evidence>
<dbReference type="EMBL" id="JAGTXO010000037">
    <property type="protein sequence ID" value="KAG8459800.1"/>
    <property type="molecule type" value="Genomic_DNA"/>
</dbReference>
<dbReference type="InterPro" id="IPR050426">
    <property type="entry name" value="Glycosyltransferase_28"/>
</dbReference>
<dbReference type="Proteomes" id="UP000751190">
    <property type="component" value="Unassembled WGS sequence"/>
</dbReference>
<organism evidence="3 4">
    <name type="scientific">Diacronema lutheri</name>
    <name type="common">Unicellular marine alga</name>
    <name type="synonym">Monochrysis lutheri</name>
    <dbReference type="NCBI Taxonomy" id="2081491"/>
    <lineage>
        <taxon>Eukaryota</taxon>
        <taxon>Haptista</taxon>
        <taxon>Haptophyta</taxon>
        <taxon>Pavlovophyceae</taxon>
        <taxon>Pavlovales</taxon>
        <taxon>Pavlovaceae</taxon>
        <taxon>Diacronema</taxon>
    </lineage>
</organism>
<dbReference type="Gene3D" id="3.40.50.2000">
    <property type="entry name" value="Glycogen Phosphorylase B"/>
    <property type="match status" value="2"/>
</dbReference>
<dbReference type="OrthoDB" id="5835829at2759"/>
<evidence type="ECO:0000313" key="4">
    <source>
        <dbReference type="Proteomes" id="UP000751190"/>
    </source>
</evidence>
<dbReference type="SUPFAM" id="SSF53335">
    <property type="entry name" value="S-adenosyl-L-methionine-dependent methyltransferases"/>
    <property type="match status" value="1"/>
</dbReference>
<feature type="compositionally biased region" description="Low complexity" evidence="1">
    <location>
        <begin position="250"/>
        <end position="265"/>
    </location>
</feature>
<name>A0A8J6C7H2_DIALT</name>
<sequence>MAEASACELVFLALGTRGDVQPMASLARAAAVLFGTRVAVVLVTHGAFAVALREPLARARVELRLLQSLPAARWGECVESAAPADAEARLRAECERACSGARALVFSLFALEGHALAEALRVPRLAVSPYLIPYGAPEAFEARLASAHPQLHAALRAAPATPASGERLCWAEVEHWAWPLFDDARWGDWRASLGLGRLPGLATDGRVALPAACHLAYLFPASLAPARAAWPRTVHAVGYAPDLPDAAPALPDAAPALPDATPRLRASARAPKAKSGARSPNVARAPPPLHACAGAAAGARCACEGAARARVYATVGSGAMIGGLLSESELCAVGRALEAACAHIGARALLHLPCGCPHVRALGEVVGRRVQLVCSDELRVRRLLRARHFGACVHHAGAGSTADALLSGTPAVALPLHFDQFAWAHTAQALGCARELRLQALADTPGDLGAARRGGPLCEALEEVLDARGGVARACARVRRALSVEGACGARALRATLDAGDAARACRAERVGARAPRELCGFHVLVALLDTLLQPATPEPAGGCAALGGAAAPAPRADAHLVRAPTASALRLLARARAWRDGTCAAAEGTAAAEAGAVRACKRRRDARDAPRAEHCDESTGAWLELGAGLRARVPDRAEGEYLRREIYEARVYERHGVRLAPPRGGRLDGEEPRVGRPLIVDVGAHVGLFALRALGARPDARLLAVEPSAACCALLAANLASNAFATRARIVHAAARARAGGLAMLRVFPRCTSNSTLRATEREAAHAAALPRWRLAGARDEQCELTTVSRVLADERDATGGAAVRVVLLKVDVEGDELEVLRGIEPADWPAIEQVALEAHDVDGRVRHIVELLSGPIGRFASVHASRDAELGALGLDNWLVHAVRDVQVEPGAGLGDADSESVTQSPASAVGTLMRDDS</sequence>
<dbReference type="PANTHER" id="PTHR48050:SF11">
    <property type="entry name" value="GLYCOSYLTRANSFERASE"/>
    <property type="match status" value="1"/>
</dbReference>